<evidence type="ECO:0000256" key="10">
    <source>
        <dbReference type="SAM" id="Phobius"/>
    </source>
</evidence>
<evidence type="ECO:0000313" key="13">
    <source>
        <dbReference type="Proteomes" id="UP001642540"/>
    </source>
</evidence>
<dbReference type="Pfam" id="PF00149">
    <property type="entry name" value="Metallophos"/>
    <property type="match status" value="1"/>
</dbReference>
<keyword evidence="6" id="KW-0378">Hydrolase</keyword>
<evidence type="ECO:0000313" key="12">
    <source>
        <dbReference type="EMBL" id="CAL8097404.1"/>
    </source>
</evidence>
<evidence type="ECO:0000256" key="7">
    <source>
        <dbReference type="ARBA" id="ARBA00022989"/>
    </source>
</evidence>
<keyword evidence="13" id="KW-1185">Reference proteome</keyword>
<evidence type="ECO:0000256" key="9">
    <source>
        <dbReference type="ARBA" id="ARBA00023211"/>
    </source>
</evidence>
<dbReference type="InterPro" id="IPR029052">
    <property type="entry name" value="Metallo-depent_PP-like"/>
</dbReference>
<keyword evidence="8 10" id="KW-0472">Membrane</keyword>
<dbReference type="PANTHER" id="PTHR13315:SF0">
    <property type="entry name" value="METALLOPHOSPHOESTERASE 1"/>
    <property type="match status" value="1"/>
</dbReference>
<comment type="caution">
    <text evidence="12">The sequence shown here is derived from an EMBL/GenBank/DDBJ whole genome shotgun (WGS) entry which is preliminary data.</text>
</comment>
<evidence type="ECO:0000259" key="11">
    <source>
        <dbReference type="Pfam" id="PF00149"/>
    </source>
</evidence>
<sequence length="390" mass="45450">MLLKSSVTVLRKAAVVLVISLVVCEYLIYPFVLYQCHWPEHTNDENSLENETLRAMILADTHLLGPFRGHWFDKLRREWQMHRAFQTAMTLFEPEAVFFLGDIFDEGNWVNENGFMEYVNRFQHLFSVKENGKTRSFVVSGNHDMGFHYEIIPYLHNRFNKAFNVSSVRLLKLKGSNFLMLNSMAMEMDGCFLCSAAIKSLQDISKKLECEEHPESCSKHALPKPSTLFSNPILLQHFPLYRKSDEACKGEDAAPEKEKSTKFRESYDCLSKESSQLLFQLIKPRVVLSGHTHHHCITEHLSKNGAELVVEYSVPSFSWRNRNDPSFYLAIFTPKKYYLSKCYMPKESTVYFLYTLAGLLLMLWLILSPSYIQRRLVNWSRRTALSRHEE</sequence>
<dbReference type="EMBL" id="CAXLJM020000028">
    <property type="protein sequence ID" value="CAL8097404.1"/>
    <property type="molecule type" value="Genomic_DNA"/>
</dbReference>
<dbReference type="Proteomes" id="UP001642540">
    <property type="component" value="Unassembled WGS sequence"/>
</dbReference>
<keyword evidence="9" id="KW-0464">Manganese</keyword>
<accession>A0ABP1QD47</accession>
<dbReference type="SUPFAM" id="SSF56300">
    <property type="entry name" value="Metallo-dependent phosphatases"/>
    <property type="match status" value="1"/>
</dbReference>
<reference evidence="12 13" key="1">
    <citation type="submission" date="2024-08" db="EMBL/GenBank/DDBJ databases">
        <authorList>
            <person name="Cucini C."/>
            <person name="Frati F."/>
        </authorList>
    </citation>
    <scope>NUCLEOTIDE SEQUENCE [LARGE SCALE GENOMIC DNA]</scope>
</reference>
<comment type="similarity">
    <text evidence="3">Belongs to the metallophosphoesterase superfamily. MPPE1 family.</text>
</comment>
<name>A0ABP1QD47_9HEXA</name>
<feature type="transmembrane region" description="Helical" evidence="10">
    <location>
        <begin position="351"/>
        <end position="372"/>
    </location>
</feature>
<feature type="domain" description="Calcineurin-like phosphoesterase" evidence="11">
    <location>
        <begin position="54"/>
        <end position="294"/>
    </location>
</feature>
<comment type="subcellular location">
    <subcellularLocation>
        <location evidence="2">Membrane</location>
        <topology evidence="2">Multi-pass membrane protein</topology>
    </subcellularLocation>
</comment>
<proteinExistence type="inferred from homology"/>
<evidence type="ECO:0000256" key="5">
    <source>
        <dbReference type="ARBA" id="ARBA00022723"/>
    </source>
</evidence>
<keyword evidence="7 10" id="KW-1133">Transmembrane helix</keyword>
<dbReference type="PANTHER" id="PTHR13315">
    <property type="entry name" value="METALLO PHOSPHOESTERASE RELATED"/>
    <property type="match status" value="1"/>
</dbReference>
<keyword evidence="5" id="KW-0479">Metal-binding</keyword>
<evidence type="ECO:0000256" key="8">
    <source>
        <dbReference type="ARBA" id="ARBA00023136"/>
    </source>
</evidence>
<keyword evidence="4 10" id="KW-0812">Transmembrane</keyword>
<evidence type="ECO:0000256" key="4">
    <source>
        <dbReference type="ARBA" id="ARBA00022692"/>
    </source>
</evidence>
<evidence type="ECO:0000256" key="1">
    <source>
        <dbReference type="ARBA" id="ARBA00001936"/>
    </source>
</evidence>
<evidence type="ECO:0000256" key="2">
    <source>
        <dbReference type="ARBA" id="ARBA00004141"/>
    </source>
</evidence>
<evidence type="ECO:0000256" key="6">
    <source>
        <dbReference type="ARBA" id="ARBA00022801"/>
    </source>
</evidence>
<protein>
    <recommendedName>
        <fullName evidence="11">Calcineurin-like phosphoesterase domain-containing protein</fullName>
    </recommendedName>
</protein>
<evidence type="ECO:0000256" key="3">
    <source>
        <dbReference type="ARBA" id="ARBA00008895"/>
    </source>
</evidence>
<dbReference type="InterPro" id="IPR004843">
    <property type="entry name" value="Calcineurin-like_PHP"/>
</dbReference>
<dbReference type="InterPro" id="IPR033308">
    <property type="entry name" value="PGAP5/Cdc1/Ted1"/>
</dbReference>
<organism evidence="12 13">
    <name type="scientific">Orchesella dallaii</name>
    <dbReference type="NCBI Taxonomy" id="48710"/>
    <lineage>
        <taxon>Eukaryota</taxon>
        <taxon>Metazoa</taxon>
        <taxon>Ecdysozoa</taxon>
        <taxon>Arthropoda</taxon>
        <taxon>Hexapoda</taxon>
        <taxon>Collembola</taxon>
        <taxon>Entomobryomorpha</taxon>
        <taxon>Entomobryoidea</taxon>
        <taxon>Orchesellidae</taxon>
        <taxon>Orchesellinae</taxon>
        <taxon>Orchesella</taxon>
    </lineage>
</organism>
<feature type="transmembrane region" description="Helical" evidence="10">
    <location>
        <begin position="12"/>
        <end position="32"/>
    </location>
</feature>
<comment type="cofactor">
    <cofactor evidence="1">
        <name>Mn(2+)</name>
        <dbReference type="ChEBI" id="CHEBI:29035"/>
    </cofactor>
</comment>
<gene>
    <name evidence="12" type="ORF">ODALV1_LOCUS9635</name>
</gene>
<dbReference type="Gene3D" id="3.60.21.10">
    <property type="match status" value="1"/>
</dbReference>